<proteinExistence type="predicted"/>
<reference evidence="1" key="1">
    <citation type="submission" date="2020-04" db="EMBL/GenBank/DDBJ databases">
        <authorList>
            <person name="Chiriac C."/>
            <person name="Salcher M."/>
            <person name="Ghai R."/>
            <person name="Kavagutti S V."/>
        </authorList>
    </citation>
    <scope>NUCLEOTIDE SEQUENCE</scope>
</reference>
<accession>A0A6J5NYX3</accession>
<dbReference type="SUPFAM" id="SSF56731">
    <property type="entry name" value="DNA primase core"/>
    <property type="match status" value="1"/>
</dbReference>
<dbReference type="InterPro" id="IPR034151">
    <property type="entry name" value="TOPRIM_DnaG_bac"/>
</dbReference>
<dbReference type="CDD" id="cd03364">
    <property type="entry name" value="TOPRIM_DnaG_primases"/>
    <property type="match status" value="1"/>
</dbReference>
<sequence length="314" mass="36316">MKNHKLLQLLESVLGKGKPTSGGNITFFSPFTSHYKPKLEIRSTPDENGNYTWHCWITDKKGKSIHTLFKQLNLPKERLEQLNRIIESTRYRVDVKEIKTNQTIQLPAEYAPLWIKKNTPDYRNAIHYLTNRGVTVFDILKYRIGYCENGEYSGKIIIPSYDQDGQLNYFVSRAFYKADKFKHKNPKISKDIIGFEMLINWAEPIILCEGSFDAIAVKRNAIPLFGKIIQPALQKKIIEERVKNIYICLDADALKNALAIAEKFIGEGLNVYFVELQSKDASELGFQKITEIIENTDILTFERIMELRMGLLWT</sequence>
<name>A0A6J5NYX3_9CAUD</name>
<protein>
    <submittedName>
        <fullName evidence="1">MG010, DNA primase-like protein</fullName>
    </submittedName>
</protein>
<dbReference type="EMBL" id="LR796697">
    <property type="protein sequence ID" value="CAB4160424.1"/>
    <property type="molecule type" value="Genomic_DNA"/>
</dbReference>
<evidence type="ECO:0000313" key="1">
    <source>
        <dbReference type="EMBL" id="CAB4160424.1"/>
    </source>
</evidence>
<gene>
    <name evidence="1" type="ORF">UFOVP723_174</name>
</gene>
<organism evidence="1">
    <name type="scientific">uncultured Caudovirales phage</name>
    <dbReference type="NCBI Taxonomy" id="2100421"/>
    <lineage>
        <taxon>Viruses</taxon>
        <taxon>Duplodnaviria</taxon>
        <taxon>Heunggongvirae</taxon>
        <taxon>Uroviricota</taxon>
        <taxon>Caudoviricetes</taxon>
        <taxon>Peduoviridae</taxon>
        <taxon>Maltschvirus</taxon>
        <taxon>Maltschvirus maltsch</taxon>
    </lineage>
</organism>
<dbReference type="Gene3D" id="3.40.1360.10">
    <property type="match status" value="1"/>
</dbReference>